<protein>
    <submittedName>
        <fullName evidence="2">HrpB</fullName>
    </submittedName>
</protein>
<dbReference type="Pfam" id="PF17001">
    <property type="entry name" value="T3SS_basalb_I"/>
    <property type="match status" value="1"/>
</dbReference>
<evidence type="ECO:0000256" key="1">
    <source>
        <dbReference type="SAM" id="MobiDB-lite"/>
    </source>
</evidence>
<sequence>MTISQLSNLKSVSPELGQNAHQGLGSEPVQADVDLFNAAMRPDSGPAASHLSDRIASALSERLGSTEKLSQQALRQMKKVSNTEDPGDIVQMSRALSQCSLQMALTTKVVSKSAQALDKLTNLQYRFP</sequence>
<organism evidence="2">
    <name type="scientific">Pseudomonas syringae pv. maculicola</name>
    <dbReference type="NCBI Taxonomy" id="59511"/>
    <lineage>
        <taxon>Bacteria</taxon>
        <taxon>Pseudomonadati</taxon>
        <taxon>Pseudomonadota</taxon>
        <taxon>Gammaproteobacteria</taxon>
        <taxon>Pseudomonadales</taxon>
        <taxon>Pseudomonadaceae</taxon>
        <taxon>Pseudomonas</taxon>
    </lineage>
</organism>
<dbReference type="InterPro" id="IPR012670">
    <property type="entry name" value="T3SS_YscI/HrpB"/>
</dbReference>
<evidence type="ECO:0000313" key="2">
    <source>
        <dbReference type="EMBL" id="AAQ20007.1"/>
    </source>
</evidence>
<feature type="region of interest" description="Disordered" evidence="1">
    <location>
        <begin position="67"/>
        <end position="86"/>
    </location>
</feature>
<feature type="compositionally biased region" description="Polar residues" evidence="1">
    <location>
        <begin position="67"/>
        <end position="84"/>
    </location>
</feature>
<gene>
    <name evidence="2" type="primary">hrpB</name>
</gene>
<accession>Q7WTR9</accession>
<dbReference type="GO" id="GO:0030254">
    <property type="term" value="P:protein secretion by the type III secretion system"/>
    <property type="evidence" value="ECO:0007669"/>
    <property type="project" value="InterPro"/>
</dbReference>
<feature type="compositionally biased region" description="Polar residues" evidence="1">
    <location>
        <begin position="1"/>
        <end position="11"/>
    </location>
</feature>
<feature type="region of interest" description="Disordered" evidence="1">
    <location>
        <begin position="1"/>
        <end position="28"/>
    </location>
</feature>
<reference evidence="2" key="1">
    <citation type="submission" date="2003-06" db="EMBL/GenBank/DDBJ databases">
        <title>Pseudomonas syringae pv. maculicola M2 hrpAZB.</title>
        <authorList>
            <person name="Marsch-Moreno R."/>
            <person name="Alvarez-Mejia C."/>
            <person name="Rodriguez-Rios D."/>
            <person name="Jimenez-Moraila B."/>
        </authorList>
    </citation>
    <scope>NUCLEOTIDE SEQUENCE</scope>
    <source>
        <strain evidence="2">M2</strain>
    </source>
</reference>
<dbReference type="NCBIfam" id="TIGR02497">
    <property type="entry name" value="yscI_hrpB_dom"/>
    <property type="match status" value="1"/>
</dbReference>
<dbReference type="AlphaFoldDB" id="Q7WTR9"/>
<proteinExistence type="predicted"/>
<dbReference type="EMBL" id="AY325899">
    <property type="protein sequence ID" value="AAQ20007.1"/>
    <property type="molecule type" value="Genomic_DNA"/>
</dbReference>
<name>Q7WTR9_PSEYM</name>